<dbReference type="Gene3D" id="3.40.1190.20">
    <property type="match status" value="1"/>
</dbReference>
<dbReference type="GO" id="GO:0008972">
    <property type="term" value="F:phosphomethylpyrimidine kinase activity"/>
    <property type="evidence" value="ECO:0007669"/>
    <property type="project" value="TreeGrafter"/>
</dbReference>
<keyword evidence="1" id="KW-0784">Thiamine biosynthesis</keyword>
<gene>
    <name evidence="3" type="ORF">HMPREF1092_01650</name>
</gene>
<proteinExistence type="predicted"/>
<dbReference type="Pfam" id="PF08543">
    <property type="entry name" value="Phos_pyr_kin"/>
    <property type="match status" value="1"/>
</dbReference>
<organism evidence="3 4">
    <name type="scientific">Clostridium thermobutyricum</name>
    <dbReference type="NCBI Taxonomy" id="29372"/>
    <lineage>
        <taxon>Bacteria</taxon>
        <taxon>Bacillati</taxon>
        <taxon>Bacillota</taxon>
        <taxon>Clostridia</taxon>
        <taxon>Eubacteriales</taxon>
        <taxon>Clostridiaceae</taxon>
        <taxon>Clostridium</taxon>
    </lineage>
</organism>
<name>N9WHP6_9CLOT</name>
<dbReference type="GO" id="GO:0008902">
    <property type="term" value="F:hydroxymethylpyrimidine kinase activity"/>
    <property type="evidence" value="ECO:0007669"/>
    <property type="project" value="TreeGrafter"/>
</dbReference>
<dbReference type="PANTHER" id="PTHR20858">
    <property type="entry name" value="PHOSPHOMETHYLPYRIMIDINE KINASE"/>
    <property type="match status" value="1"/>
</dbReference>
<reference evidence="3 4" key="1">
    <citation type="submission" date="2013-01" db="EMBL/GenBank/DDBJ databases">
        <title>The Genome Sequence of Clostridium colicanis 209318.</title>
        <authorList>
            <consortium name="The Broad Institute Genome Sequencing Platform"/>
            <person name="Earl A."/>
            <person name="Ward D."/>
            <person name="Feldgarden M."/>
            <person name="Gevers D."/>
            <person name="Courvalin P."/>
            <person name="Lambert T."/>
            <person name="Walker B."/>
            <person name="Young S.K."/>
            <person name="Zeng Q."/>
            <person name="Gargeya S."/>
            <person name="Fitzgerald M."/>
            <person name="Haas B."/>
            <person name="Abouelleil A."/>
            <person name="Alvarado L."/>
            <person name="Arachchi H.M."/>
            <person name="Berlin A.M."/>
            <person name="Chapman S.B."/>
            <person name="Dewar J."/>
            <person name="Goldberg J."/>
            <person name="Griggs A."/>
            <person name="Gujja S."/>
            <person name="Hansen M."/>
            <person name="Howarth C."/>
            <person name="Imamovic A."/>
            <person name="Larimer J."/>
            <person name="McCowan C."/>
            <person name="Murphy C."/>
            <person name="Neiman D."/>
            <person name="Pearson M."/>
            <person name="Priest M."/>
            <person name="Roberts A."/>
            <person name="Saif S."/>
            <person name="Shea T."/>
            <person name="Sisk P."/>
            <person name="Sykes S."/>
            <person name="Wortman J."/>
            <person name="Nusbaum C."/>
            <person name="Birren B."/>
        </authorList>
    </citation>
    <scope>NUCLEOTIDE SEQUENCE [LARGE SCALE GENOMIC DNA]</scope>
    <source>
        <strain evidence="3 4">209318</strain>
    </source>
</reference>
<dbReference type="GO" id="GO:0009228">
    <property type="term" value="P:thiamine biosynthetic process"/>
    <property type="evidence" value="ECO:0007669"/>
    <property type="project" value="UniProtKB-KW"/>
</dbReference>
<evidence type="ECO:0000259" key="2">
    <source>
        <dbReference type="Pfam" id="PF08543"/>
    </source>
</evidence>
<protein>
    <recommendedName>
        <fullName evidence="2">Pyridoxamine kinase/Phosphomethylpyrimidine kinase domain-containing protein</fullName>
    </recommendedName>
</protein>
<dbReference type="SUPFAM" id="SSF53613">
    <property type="entry name" value="Ribokinase-like"/>
    <property type="match status" value="1"/>
</dbReference>
<sequence length="279" mass="31305">MKKPVKRALIIHSLCAVGKASLTNILPVLSILGVEGCPIPSTILSSHTGGFKEIEKVETGSFIEKSINSIEHNDINMDLALIGYLGDIKNLEFIKNYIRKNFEKEKIVLDPILGDNNKLYKGFSEEHVKNMRDLIKGCFLITPNLTEALYLTGRDVSLAENMNDDLIRDICIDLRELGAKNIIITSVTTKKDKVGVCIFEEGKLYTVYSDKVEKSYPGTGDIFTAIVSGEVLKGKNIYESVKIAMDFLYETIKYSSSFNYDTKEGVLLEDNLYKLIEKR</sequence>
<dbReference type="HOGENOM" id="CLU_046496_2_0_9"/>
<evidence type="ECO:0000256" key="1">
    <source>
        <dbReference type="ARBA" id="ARBA00022977"/>
    </source>
</evidence>
<dbReference type="Proteomes" id="UP000013097">
    <property type="component" value="Unassembled WGS sequence"/>
</dbReference>
<dbReference type="EMBL" id="AGYT01000008">
    <property type="protein sequence ID" value="ENZ02415.1"/>
    <property type="molecule type" value="Genomic_DNA"/>
</dbReference>
<dbReference type="PATRIC" id="fig|999411.4.peg.1625"/>
<keyword evidence="4" id="KW-1185">Reference proteome</keyword>
<dbReference type="NCBIfam" id="NF005491">
    <property type="entry name" value="PRK07105.1"/>
    <property type="match status" value="1"/>
</dbReference>
<dbReference type="InterPro" id="IPR013749">
    <property type="entry name" value="PM/HMP-P_kinase-1"/>
</dbReference>
<accession>N9WHP6</accession>
<dbReference type="GO" id="GO:0005829">
    <property type="term" value="C:cytosol"/>
    <property type="evidence" value="ECO:0007669"/>
    <property type="project" value="TreeGrafter"/>
</dbReference>
<comment type="caution">
    <text evidence="3">The sequence shown here is derived from an EMBL/GenBank/DDBJ whole genome shotgun (WGS) entry which is preliminary data.</text>
</comment>
<evidence type="ECO:0000313" key="3">
    <source>
        <dbReference type="EMBL" id="ENZ02415.1"/>
    </source>
</evidence>
<dbReference type="InterPro" id="IPR029056">
    <property type="entry name" value="Ribokinase-like"/>
</dbReference>
<dbReference type="PANTHER" id="PTHR20858:SF17">
    <property type="entry name" value="HYDROXYMETHYLPYRIMIDINE_PHOSPHOMETHYLPYRIMIDINE KINASE THI20-RELATED"/>
    <property type="match status" value="1"/>
</dbReference>
<evidence type="ECO:0000313" key="4">
    <source>
        <dbReference type="Proteomes" id="UP000013097"/>
    </source>
</evidence>
<feature type="domain" description="Pyridoxamine kinase/Phosphomethylpyrimidine kinase" evidence="2">
    <location>
        <begin position="29"/>
        <end position="259"/>
    </location>
</feature>
<dbReference type="eggNOG" id="COG2240">
    <property type="taxonomic scope" value="Bacteria"/>
</dbReference>
<dbReference type="RefSeq" id="WP_002598151.1">
    <property type="nucleotide sequence ID" value="NZ_KB850956.1"/>
</dbReference>
<dbReference type="AlphaFoldDB" id="N9WHP6"/>